<protein>
    <submittedName>
        <fullName evidence="1">Uncharacterized protein</fullName>
    </submittedName>
</protein>
<proteinExistence type="predicted"/>
<reference evidence="1" key="1">
    <citation type="journal article" date="2015" name="Nature">
        <title>Complex archaea that bridge the gap between prokaryotes and eukaryotes.</title>
        <authorList>
            <person name="Spang A."/>
            <person name="Saw J.H."/>
            <person name="Jorgensen S.L."/>
            <person name="Zaremba-Niedzwiedzka K."/>
            <person name="Martijn J."/>
            <person name="Lind A.E."/>
            <person name="van Eijk R."/>
            <person name="Schleper C."/>
            <person name="Guy L."/>
            <person name="Ettema T.J."/>
        </authorList>
    </citation>
    <scope>NUCLEOTIDE SEQUENCE</scope>
</reference>
<evidence type="ECO:0000313" key="1">
    <source>
        <dbReference type="EMBL" id="KKM02623.1"/>
    </source>
</evidence>
<dbReference type="AlphaFoldDB" id="A0A0F9JUI2"/>
<sequence length="334" mass="36854">MTSTTGGGARAAEASARHLLGIRVENVENLQAKLSKDFSAETWGFRQYRDIGDEVLRAVTSHEVLGSCDALVTNLCEARLHEEAFSAVHGSGMSMASPPTDETIRDLWRLKAEVVAFFRAFGSALDCLAAVAIGVVRVPRPLHRASFSWLTDERQTDSLLRGLADEHADALNDFLALVKDECQGASGDWLDWGLEMRNALMHRARHTSIELSRPRESGLIVVVSDPASLASMTKHDLYFVRHPWLSNMEYMALGSLEEALLREPAWQTMRGLAEFLGGFVERAAESLCNVWQAVDSGKSERKGMWNGLQDCSLSEHEARATIVYFHAAPATRPA</sequence>
<gene>
    <name evidence="1" type="ORF">LCGC14_1782590</name>
</gene>
<accession>A0A0F9JUI2</accession>
<dbReference type="EMBL" id="LAZR01016881">
    <property type="protein sequence ID" value="KKM02623.1"/>
    <property type="molecule type" value="Genomic_DNA"/>
</dbReference>
<comment type="caution">
    <text evidence="1">The sequence shown here is derived from an EMBL/GenBank/DDBJ whole genome shotgun (WGS) entry which is preliminary data.</text>
</comment>
<organism evidence="1">
    <name type="scientific">marine sediment metagenome</name>
    <dbReference type="NCBI Taxonomy" id="412755"/>
    <lineage>
        <taxon>unclassified sequences</taxon>
        <taxon>metagenomes</taxon>
        <taxon>ecological metagenomes</taxon>
    </lineage>
</organism>
<name>A0A0F9JUI2_9ZZZZ</name>